<dbReference type="Proteomes" id="UP000815325">
    <property type="component" value="Unassembled WGS sequence"/>
</dbReference>
<feature type="region of interest" description="Disordered" evidence="1">
    <location>
        <begin position="37"/>
        <end position="76"/>
    </location>
</feature>
<organism evidence="2 3">
    <name type="scientific">Dunaliella salina</name>
    <name type="common">Green alga</name>
    <name type="synonym">Protococcus salinus</name>
    <dbReference type="NCBI Taxonomy" id="3046"/>
    <lineage>
        <taxon>Eukaryota</taxon>
        <taxon>Viridiplantae</taxon>
        <taxon>Chlorophyta</taxon>
        <taxon>core chlorophytes</taxon>
        <taxon>Chlorophyceae</taxon>
        <taxon>CS clade</taxon>
        <taxon>Chlamydomonadales</taxon>
        <taxon>Dunaliellaceae</taxon>
        <taxon>Dunaliella</taxon>
    </lineage>
</organism>
<protein>
    <recommendedName>
        <fullName evidence="4">S1 motif domain-containing protein</fullName>
    </recommendedName>
</protein>
<evidence type="ECO:0008006" key="4">
    <source>
        <dbReference type="Google" id="ProtNLM"/>
    </source>
</evidence>
<reference evidence="2" key="1">
    <citation type="submission" date="2017-08" db="EMBL/GenBank/DDBJ databases">
        <authorList>
            <person name="Polle J.E."/>
            <person name="Barry K."/>
            <person name="Cushman J."/>
            <person name="Schmutz J."/>
            <person name="Tran D."/>
            <person name="Hathwaick L.T."/>
            <person name="Yim W.C."/>
            <person name="Jenkins J."/>
            <person name="Mckie-Krisberg Z.M."/>
            <person name="Prochnik S."/>
            <person name="Lindquist E."/>
            <person name="Dockter R.B."/>
            <person name="Adam C."/>
            <person name="Molina H."/>
            <person name="Bunkerborg J."/>
            <person name="Jin E."/>
            <person name="Buchheim M."/>
            <person name="Magnuson J."/>
        </authorList>
    </citation>
    <scope>NUCLEOTIDE SEQUENCE</scope>
    <source>
        <strain evidence="2">CCAP 19/18</strain>
    </source>
</reference>
<dbReference type="EMBL" id="MU070444">
    <property type="protein sequence ID" value="KAF5827698.1"/>
    <property type="molecule type" value="Genomic_DNA"/>
</dbReference>
<evidence type="ECO:0000313" key="3">
    <source>
        <dbReference type="Proteomes" id="UP000815325"/>
    </source>
</evidence>
<feature type="compositionally biased region" description="Low complexity" evidence="1">
    <location>
        <begin position="37"/>
        <end position="51"/>
    </location>
</feature>
<evidence type="ECO:0000256" key="1">
    <source>
        <dbReference type="SAM" id="MobiDB-lite"/>
    </source>
</evidence>
<comment type="caution">
    <text evidence="2">The sequence shown here is derived from an EMBL/GenBank/DDBJ whole genome shotgun (WGS) entry which is preliminary data.</text>
</comment>
<accession>A0ABQ7FZC3</accession>
<proteinExistence type="predicted"/>
<gene>
    <name evidence="2" type="ORF">DUNSADRAFT_195</name>
</gene>
<evidence type="ECO:0000313" key="2">
    <source>
        <dbReference type="EMBL" id="KAF5827698.1"/>
    </source>
</evidence>
<sequence length="301" mass="33275">MLASHVHRAVLERLLPSLVSAGQGQVLMAPCAASISSTSTSDVSSSTEPSAVGMDSHPSTSTPAQPIEGNQRKRHVTKREFLQSKGPHASHEQLLREHQEAASYHGSVQKHAETLHILRRHNYSLPALRGQVILARILRISNQRVFVDPGFHSITEVPRADLDVSHVQEAAPGQALEARESTNDLRVGDVVCVRIDAPYTPYGDMQVEAVRQDPALKKLALWRELEAAWRTKQPVFGRVLNQCPGGYAVGISGFVALLPYARATTAAIMRIGELHPFFIDTLNEQQQMLVVRDSMLQQRRR</sequence>
<name>A0ABQ7FZC3_DUNSA</name>
<keyword evidence="3" id="KW-1185">Reference proteome</keyword>